<dbReference type="InterPro" id="IPR043141">
    <property type="entry name" value="Ribosomal_uL10-like_sf"/>
</dbReference>
<dbReference type="GeneID" id="17317970"/>
<evidence type="ECO:0000256" key="4">
    <source>
        <dbReference type="SAM" id="MobiDB-lite"/>
    </source>
</evidence>
<feature type="region of interest" description="Disordered" evidence="4">
    <location>
        <begin position="301"/>
        <end position="328"/>
    </location>
</feature>
<evidence type="ECO:0000259" key="5">
    <source>
        <dbReference type="Pfam" id="PF17777"/>
    </source>
</evidence>
<dbReference type="Pfam" id="PF17777">
    <property type="entry name" value="RL10P_insert"/>
    <property type="match status" value="1"/>
</dbReference>
<dbReference type="InterPro" id="IPR001790">
    <property type="entry name" value="Ribosomal_uL10"/>
</dbReference>
<dbReference type="GO" id="GO:0003735">
    <property type="term" value="F:structural constituent of ribosome"/>
    <property type="evidence" value="ECO:0007669"/>
    <property type="project" value="TreeGrafter"/>
</dbReference>
<gene>
    <name evidence="6" type="ORF">CHC_T00010341001</name>
</gene>
<keyword evidence="3" id="KW-0687">Ribonucleoprotein</keyword>
<dbReference type="GO" id="GO:0000027">
    <property type="term" value="P:ribosomal large subunit assembly"/>
    <property type="evidence" value="ECO:0007669"/>
    <property type="project" value="TreeGrafter"/>
</dbReference>
<keyword evidence="2 6" id="KW-0689">Ribosomal protein</keyword>
<dbReference type="GO" id="GO:0022625">
    <property type="term" value="C:cytosolic large ribosomal subunit"/>
    <property type="evidence" value="ECO:0007669"/>
    <property type="project" value="TreeGrafter"/>
</dbReference>
<dbReference type="InterPro" id="IPR040637">
    <property type="entry name" value="Ribosomal_uL10-like_insert"/>
</dbReference>
<dbReference type="Proteomes" id="UP000012073">
    <property type="component" value="Unassembled WGS sequence"/>
</dbReference>
<dbReference type="RefSeq" id="XP_005710258.1">
    <property type="nucleotide sequence ID" value="XM_005710201.1"/>
</dbReference>
<dbReference type="GO" id="GO:0070180">
    <property type="term" value="F:large ribosomal subunit rRNA binding"/>
    <property type="evidence" value="ECO:0007669"/>
    <property type="project" value="TreeGrafter"/>
</dbReference>
<dbReference type="CDD" id="cd05795">
    <property type="entry name" value="Ribosomal_P0_L10e"/>
    <property type="match status" value="1"/>
</dbReference>
<dbReference type="GO" id="GO:0002181">
    <property type="term" value="P:cytoplasmic translation"/>
    <property type="evidence" value="ECO:0007669"/>
    <property type="project" value="TreeGrafter"/>
</dbReference>
<dbReference type="Gene3D" id="3.30.70.1730">
    <property type="match status" value="1"/>
</dbReference>
<accession>R7QPF2</accession>
<dbReference type="InterPro" id="IPR050323">
    <property type="entry name" value="Ribosomal_protein_uL10"/>
</dbReference>
<organism evidence="6 7">
    <name type="scientific">Chondrus crispus</name>
    <name type="common">Carrageen Irish moss</name>
    <name type="synonym">Polymorpha crispa</name>
    <dbReference type="NCBI Taxonomy" id="2769"/>
    <lineage>
        <taxon>Eukaryota</taxon>
        <taxon>Rhodophyta</taxon>
        <taxon>Florideophyceae</taxon>
        <taxon>Rhodymeniophycidae</taxon>
        <taxon>Gigartinales</taxon>
        <taxon>Gigartinaceae</taxon>
        <taxon>Chondrus</taxon>
    </lineage>
</organism>
<feature type="compositionally biased region" description="Acidic residues" evidence="4">
    <location>
        <begin position="309"/>
        <end position="328"/>
    </location>
</feature>
<dbReference type="PANTHER" id="PTHR45699:SF3">
    <property type="entry name" value="LARGE RIBOSOMAL SUBUNIT PROTEIN UL10"/>
    <property type="match status" value="1"/>
</dbReference>
<dbReference type="SUPFAM" id="SSF160369">
    <property type="entry name" value="Ribosomal protein L10-like"/>
    <property type="match status" value="1"/>
</dbReference>
<dbReference type="InterPro" id="IPR043164">
    <property type="entry name" value="Ribosomal_uL10-like_insert_sf"/>
</dbReference>
<evidence type="ECO:0000313" key="6">
    <source>
        <dbReference type="EMBL" id="CDF39964.1"/>
    </source>
</evidence>
<dbReference type="AlphaFoldDB" id="R7QPF2"/>
<evidence type="ECO:0000256" key="2">
    <source>
        <dbReference type="ARBA" id="ARBA00022980"/>
    </source>
</evidence>
<sequence length="328" mass="35734">MPALANPAPDGEEVEIKPKMRKKMEYFKYLQSAFDEYDQAFLVNADNVGSKQMQEIRMKNRGKCLFLFGKNTQMRKAILEKAEENPDLKQLTEYLKGNVGFVFTKQNLKGIRDGILENKVPAPARAGAVAQVGVTIPAGLTGMEPTQTSFFQALNIPTKINRGQIEIMSNVELFKEGDKVSSSEVALLTKMKIKPFSYGLVFKQVYDKGTIYSPDVLDITDERLSQSISAGLANIAAISMKIGHPTAASVPHSIMNGLQNMVAISLATDYVCKPAEKIKAILDDPEALAAMAAAAAAPAAGGAAAAETAPEEEEEEEEEEEMDFDLFD</sequence>
<dbReference type="Gramene" id="CDF39964">
    <property type="protein sequence ID" value="CDF39964"/>
    <property type="gene ID" value="CHC_T00010341001"/>
</dbReference>
<dbReference type="STRING" id="2769.R7QPF2"/>
<comment type="similarity">
    <text evidence="1">Belongs to the universal ribosomal protein uL10 family.</text>
</comment>
<feature type="domain" description="Large ribosomal subunit protein uL10-like insertion" evidence="5">
    <location>
        <begin position="124"/>
        <end position="193"/>
    </location>
</feature>
<evidence type="ECO:0000256" key="3">
    <source>
        <dbReference type="ARBA" id="ARBA00023274"/>
    </source>
</evidence>
<dbReference type="PIRSF" id="PIRSF039087">
    <property type="entry name" value="L10E"/>
    <property type="match status" value="1"/>
</dbReference>
<dbReference type="FunFam" id="3.90.105.20:FF:000001">
    <property type="entry name" value="60S acidic ribosomal protein P0"/>
    <property type="match status" value="1"/>
</dbReference>
<dbReference type="Gene3D" id="3.90.105.20">
    <property type="match status" value="1"/>
</dbReference>
<dbReference type="OMA" id="DMNPFKL"/>
<dbReference type="Pfam" id="PF00466">
    <property type="entry name" value="Ribosomal_L10"/>
    <property type="match status" value="1"/>
</dbReference>
<reference evidence="7" key="1">
    <citation type="journal article" date="2013" name="Proc. Natl. Acad. Sci. U.S.A.">
        <title>Genome structure and metabolic features in the red seaweed Chondrus crispus shed light on evolution of the Archaeplastida.</title>
        <authorList>
            <person name="Collen J."/>
            <person name="Porcel B."/>
            <person name="Carre W."/>
            <person name="Ball S.G."/>
            <person name="Chaparro C."/>
            <person name="Tonon T."/>
            <person name="Barbeyron T."/>
            <person name="Michel G."/>
            <person name="Noel B."/>
            <person name="Valentin K."/>
            <person name="Elias M."/>
            <person name="Artiguenave F."/>
            <person name="Arun A."/>
            <person name="Aury J.M."/>
            <person name="Barbosa-Neto J.F."/>
            <person name="Bothwell J.H."/>
            <person name="Bouget F.Y."/>
            <person name="Brillet L."/>
            <person name="Cabello-Hurtado F."/>
            <person name="Capella-Gutierrez S."/>
            <person name="Charrier B."/>
            <person name="Cladiere L."/>
            <person name="Cock J.M."/>
            <person name="Coelho S.M."/>
            <person name="Colleoni C."/>
            <person name="Czjzek M."/>
            <person name="Da Silva C."/>
            <person name="Delage L."/>
            <person name="Denoeud F."/>
            <person name="Deschamps P."/>
            <person name="Dittami S.M."/>
            <person name="Gabaldon T."/>
            <person name="Gachon C.M."/>
            <person name="Groisillier A."/>
            <person name="Herve C."/>
            <person name="Jabbari K."/>
            <person name="Katinka M."/>
            <person name="Kloareg B."/>
            <person name="Kowalczyk N."/>
            <person name="Labadie K."/>
            <person name="Leblanc C."/>
            <person name="Lopez P.J."/>
            <person name="McLachlan D.H."/>
            <person name="Meslet-Cladiere L."/>
            <person name="Moustafa A."/>
            <person name="Nehr Z."/>
            <person name="Nyvall Collen P."/>
            <person name="Panaud O."/>
            <person name="Partensky F."/>
            <person name="Poulain J."/>
            <person name="Rensing S.A."/>
            <person name="Rousvoal S."/>
            <person name="Samson G."/>
            <person name="Symeonidi A."/>
            <person name="Weissenbach J."/>
            <person name="Zambounis A."/>
            <person name="Wincker P."/>
            <person name="Boyen C."/>
        </authorList>
    </citation>
    <scope>NUCLEOTIDE SEQUENCE [LARGE SCALE GENOMIC DNA]</scope>
    <source>
        <strain evidence="7">cv. Stackhouse</strain>
    </source>
</reference>
<dbReference type="Pfam" id="PF00428">
    <property type="entry name" value="Ribosomal_60s"/>
    <property type="match status" value="1"/>
</dbReference>
<name>R7QPF2_CHOCR</name>
<dbReference type="KEGG" id="ccp:CHC_T00010341001"/>
<keyword evidence="7" id="KW-1185">Reference proteome</keyword>
<dbReference type="PANTHER" id="PTHR45699">
    <property type="entry name" value="60S ACIDIC RIBOSOMAL PROTEIN P0"/>
    <property type="match status" value="1"/>
</dbReference>
<dbReference type="OrthoDB" id="10259902at2759"/>
<dbReference type="EMBL" id="HG002094">
    <property type="protein sequence ID" value="CDF39964.1"/>
    <property type="molecule type" value="Genomic_DNA"/>
</dbReference>
<evidence type="ECO:0000256" key="1">
    <source>
        <dbReference type="ARBA" id="ARBA00008889"/>
    </source>
</evidence>
<evidence type="ECO:0000313" key="7">
    <source>
        <dbReference type="Proteomes" id="UP000012073"/>
    </source>
</evidence>
<protein>
    <submittedName>
        <fullName evidence="6">60S acidic ribosomal protein P0</fullName>
    </submittedName>
</protein>
<dbReference type="InterPro" id="IPR030670">
    <property type="entry name" value="uL10_eukaryotes"/>
</dbReference>
<proteinExistence type="inferred from homology"/>